<reference evidence="2" key="1">
    <citation type="submission" date="2023-03" db="EMBL/GenBank/DDBJ databases">
        <title>Massive genome expansion in bonnet fungi (Mycena s.s.) driven by repeated elements and novel gene families across ecological guilds.</title>
        <authorList>
            <consortium name="Lawrence Berkeley National Laboratory"/>
            <person name="Harder C.B."/>
            <person name="Miyauchi S."/>
            <person name="Viragh M."/>
            <person name="Kuo A."/>
            <person name="Thoen E."/>
            <person name="Andreopoulos B."/>
            <person name="Lu D."/>
            <person name="Skrede I."/>
            <person name="Drula E."/>
            <person name="Henrissat B."/>
            <person name="Morin E."/>
            <person name="Kohler A."/>
            <person name="Barry K."/>
            <person name="LaButti K."/>
            <person name="Morin E."/>
            <person name="Salamov A."/>
            <person name="Lipzen A."/>
            <person name="Mereny Z."/>
            <person name="Hegedus B."/>
            <person name="Baldrian P."/>
            <person name="Stursova M."/>
            <person name="Weitz H."/>
            <person name="Taylor A."/>
            <person name="Grigoriev I.V."/>
            <person name="Nagy L.G."/>
            <person name="Martin F."/>
            <person name="Kauserud H."/>
        </authorList>
    </citation>
    <scope>NUCLEOTIDE SEQUENCE</scope>
    <source>
        <strain evidence="2">9144</strain>
    </source>
</reference>
<proteinExistence type="predicted"/>
<dbReference type="EMBL" id="JARJCW010000033">
    <property type="protein sequence ID" value="KAJ7208654.1"/>
    <property type="molecule type" value="Genomic_DNA"/>
</dbReference>
<keyword evidence="2" id="KW-0378">Hydrolase</keyword>
<dbReference type="Proteomes" id="UP001219525">
    <property type="component" value="Unassembled WGS sequence"/>
</dbReference>
<dbReference type="GO" id="GO:0016787">
    <property type="term" value="F:hydrolase activity"/>
    <property type="evidence" value="ECO:0007669"/>
    <property type="project" value="UniProtKB-KW"/>
</dbReference>
<dbReference type="SUPFAM" id="SSF53474">
    <property type="entry name" value="alpha/beta-Hydrolases"/>
    <property type="match status" value="1"/>
</dbReference>
<comment type="caution">
    <text evidence="2">The sequence shown here is derived from an EMBL/GenBank/DDBJ whole genome shotgun (WGS) entry which is preliminary data.</text>
</comment>
<dbReference type="Gene3D" id="3.40.50.1820">
    <property type="entry name" value="alpha/beta hydrolase"/>
    <property type="match status" value="1"/>
</dbReference>
<evidence type="ECO:0000313" key="2">
    <source>
        <dbReference type="EMBL" id="KAJ7208654.1"/>
    </source>
</evidence>
<protein>
    <submittedName>
        <fullName evidence="2">Alpha/Beta hydrolase protein</fullName>
    </submittedName>
</protein>
<dbReference type="AlphaFoldDB" id="A0AAD6VFZ1"/>
<name>A0AAD6VFZ1_9AGAR</name>
<evidence type="ECO:0000259" key="1">
    <source>
        <dbReference type="Pfam" id="PF00975"/>
    </source>
</evidence>
<dbReference type="Pfam" id="PF00975">
    <property type="entry name" value="Thioesterase"/>
    <property type="match status" value="1"/>
</dbReference>
<keyword evidence="3" id="KW-1185">Reference proteome</keyword>
<organism evidence="2 3">
    <name type="scientific">Mycena pura</name>
    <dbReference type="NCBI Taxonomy" id="153505"/>
    <lineage>
        <taxon>Eukaryota</taxon>
        <taxon>Fungi</taxon>
        <taxon>Dikarya</taxon>
        <taxon>Basidiomycota</taxon>
        <taxon>Agaricomycotina</taxon>
        <taxon>Agaricomycetes</taxon>
        <taxon>Agaricomycetidae</taxon>
        <taxon>Agaricales</taxon>
        <taxon>Marasmiineae</taxon>
        <taxon>Mycenaceae</taxon>
        <taxon>Mycena</taxon>
    </lineage>
</organism>
<dbReference type="InterPro" id="IPR029058">
    <property type="entry name" value="AB_hydrolase_fold"/>
</dbReference>
<gene>
    <name evidence="2" type="ORF">GGX14DRAFT_454044</name>
</gene>
<dbReference type="InterPro" id="IPR001031">
    <property type="entry name" value="Thioesterase"/>
</dbReference>
<accession>A0AAD6VFZ1</accession>
<feature type="domain" description="Thioesterase" evidence="1">
    <location>
        <begin position="74"/>
        <end position="224"/>
    </location>
</feature>
<sequence>MPLTFRTMCESSATPPAYSYRDCRILDLKPKAQAVLECRSSLSTYSGAAGVQAMGEKDSSVQPIVEICTGPGTPLIILPGSSGSIARFYGLRPHFRAPLWAIPITDPNTTPLESVTTLVGFWKDRIREKRPRGPYRLAGFSSSAVLVVVLAKLLEDEGEEVEQLTFIDNCPAMWIREEAAGPGLLRGATAAEHIDFTAKYVVDLLRRDPSVSADSVATYEAAFHGLPDASAASRREVQISNLVTGIIVQFLRDFYSGTTTTPYGAFAERLTGWLSSVKAPLVLLVAEHGVVASPLAGGTWPDLGASRIRKPVMVHYVKEVGHFGIFNEKVARILELPTKVSAKL</sequence>
<evidence type="ECO:0000313" key="3">
    <source>
        <dbReference type="Proteomes" id="UP001219525"/>
    </source>
</evidence>